<evidence type="ECO:0000313" key="1">
    <source>
        <dbReference type="EMBL" id="KKM05425.1"/>
    </source>
</evidence>
<comment type="caution">
    <text evidence="1">The sequence shown here is derived from an EMBL/GenBank/DDBJ whole genome shotgun (WGS) entry which is preliminary data.</text>
</comment>
<protein>
    <submittedName>
        <fullName evidence="1">Uncharacterized protein</fullName>
    </submittedName>
</protein>
<dbReference type="EMBL" id="LAZR01016227">
    <property type="protein sequence ID" value="KKM05425.1"/>
    <property type="molecule type" value="Genomic_DNA"/>
</dbReference>
<dbReference type="SUPFAM" id="SSF46785">
    <property type="entry name" value="Winged helix' DNA-binding domain"/>
    <property type="match status" value="2"/>
</dbReference>
<gene>
    <name evidence="1" type="ORF">LCGC14_1754250</name>
</gene>
<accession>A0A0F9H332</accession>
<dbReference type="InterPro" id="IPR036390">
    <property type="entry name" value="WH_DNA-bd_sf"/>
</dbReference>
<sequence length="204" mass="23570">MAKNKISSVGTKFLFGHQQVQILEALNLYGNSFLSDIKQYQLLSKCSNGSLIGTINTLMSRKFINRVKKINPDAKLRVNSNQFWYFLTKQGKEALKSFKNGEYRIKNAPSINKKKERIKIGKNQFVMLNILKEKPLFLTELFPQVKYLNSNIGRIRDGLLRLVKSGILTRKKEFDPNSPPKVKYRNKFSISNKGKILLEKIKKD</sequence>
<organism evidence="1">
    <name type="scientific">marine sediment metagenome</name>
    <dbReference type="NCBI Taxonomy" id="412755"/>
    <lineage>
        <taxon>unclassified sequences</taxon>
        <taxon>metagenomes</taxon>
        <taxon>ecological metagenomes</taxon>
    </lineage>
</organism>
<proteinExistence type="predicted"/>
<reference evidence="1" key="1">
    <citation type="journal article" date="2015" name="Nature">
        <title>Complex archaea that bridge the gap between prokaryotes and eukaryotes.</title>
        <authorList>
            <person name="Spang A."/>
            <person name="Saw J.H."/>
            <person name="Jorgensen S.L."/>
            <person name="Zaremba-Niedzwiedzka K."/>
            <person name="Martijn J."/>
            <person name="Lind A.E."/>
            <person name="van Eijk R."/>
            <person name="Schleper C."/>
            <person name="Guy L."/>
            <person name="Ettema T.J."/>
        </authorList>
    </citation>
    <scope>NUCLEOTIDE SEQUENCE</scope>
</reference>
<dbReference type="AlphaFoldDB" id="A0A0F9H332"/>
<name>A0A0F9H332_9ZZZZ</name>